<organism evidence="3 4">
    <name type="scientific">Acidovorax soli</name>
    <dbReference type="NCBI Taxonomy" id="592050"/>
    <lineage>
        <taxon>Bacteria</taxon>
        <taxon>Pseudomonadati</taxon>
        <taxon>Pseudomonadota</taxon>
        <taxon>Betaproteobacteria</taxon>
        <taxon>Burkholderiales</taxon>
        <taxon>Comamonadaceae</taxon>
        <taxon>Acidovorax</taxon>
    </lineage>
</organism>
<evidence type="ECO:0000313" key="4">
    <source>
        <dbReference type="Proteomes" id="UP000575083"/>
    </source>
</evidence>
<evidence type="ECO:0000256" key="1">
    <source>
        <dbReference type="SAM" id="MobiDB-lite"/>
    </source>
</evidence>
<feature type="compositionally biased region" description="Basic and acidic residues" evidence="1">
    <location>
        <begin position="168"/>
        <end position="186"/>
    </location>
</feature>
<accession>A0A7X0U9B2</accession>
<evidence type="ECO:0000259" key="2">
    <source>
        <dbReference type="Pfam" id="PF13511"/>
    </source>
</evidence>
<name>A0A7X0U9B2_9BURK</name>
<dbReference type="Proteomes" id="UP000575083">
    <property type="component" value="Unassembled WGS sequence"/>
</dbReference>
<dbReference type="Pfam" id="PF13511">
    <property type="entry name" value="DUF4124"/>
    <property type="match status" value="1"/>
</dbReference>
<comment type="caution">
    <text evidence="3">The sequence shown here is derived from an EMBL/GenBank/DDBJ whole genome shotgun (WGS) entry which is preliminary data.</text>
</comment>
<reference evidence="3 4" key="1">
    <citation type="submission" date="2020-08" db="EMBL/GenBank/DDBJ databases">
        <title>Functional genomics of gut bacteria from endangered species of beetles.</title>
        <authorList>
            <person name="Carlos-Shanley C."/>
        </authorList>
    </citation>
    <scope>NUCLEOTIDE SEQUENCE [LARGE SCALE GENOMIC DNA]</scope>
    <source>
        <strain evidence="3 4">S00198</strain>
    </source>
</reference>
<proteinExistence type="predicted"/>
<feature type="region of interest" description="Disordered" evidence="1">
    <location>
        <begin position="167"/>
        <end position="186"/>
    </location>
</feature>
<dbReference type="InterPro" id="IPR025392">
    <property type="entry name" value="DUF4124"/>
</dbReference>
<feature type="compositionally biased region" description="Basic and acidic residues" evidence="1">
    <location>
        <begin position="195"/>
        <end position="279"/>
    </location>
</feature>
<evidence type="ECO:0000313" key="3">
    <source>
        <dbReference type="EMBL" id="MBB6559365.1"/>
    </source>
</evidence>
<dbReference type="AlphaFoldDB" id="A0A7X0U9B2"/>
<sequence>MKSPERAGGADRPDAMVRIHLPALCGLVLASWCLGAQAQVTRCTDARTGKVAYTDGLCNSGEAAREVTIRPAPEEVLRHQRLYEEALERSRQQLRAGHGATQADAQPAFTDHAPRQYDYARSPGCADSRSAYNLLRIQQNHRSTREYAPLKEDAERRMDMDCMGPEAYAERERQREQDRREKEYREAALRRENDLREQLERDHRYHQERERERDKERQREREQAQREQADRERREREREYARREQEQRVQQAQREREQVRREQMERDRRAAADRARNESRPVQSGLGLPQSGWRGSLRSSP</sequence>
<protein>
    <recommendedName>
        <fullName evidence="2">DUF4124 domain-containing protein</fullName>
    </recommendedName>
</protein>
<dbReference type="EMBL" id="JACHLK010000003">
    <property type="protein sequence ID" value="MBB6559365.1"/>
    <property type="molecule type" value="Genomic_DNA"/>
</dbReference>
<keyword evidence="4" id="KW-1185">Reference proteome</keyword>
<gene>
    <name evidence="3" type="ORF">HNP48_002032</name>
</gene>
<feature type="domain" description="DUF4124" evidence="2">
    <location>
        <begin position="29"/>
        <end position="75"/>
    </location>
</feature>
<dbReference type="RefSeq" id="WP_184856778.1">
    <property type="nucleotide sequence ID" value="NZ_JACHLK010000003.1"/>
</dbReference>
<feature type="region of interest" description="Disordered" evidence="1">
    <location>
        <begin position="195"/>
        <end position="301"/>
    </location>
</feature>